<dbReference type="Proteomes" id="UP000245609">
    <property type="component" value="Unassembled WGS sequence"/>
</dbReference>
<dbReference type="InterPro" id="IPR036397">
    <property type="entry name" value="RNaseH_sf"/>
</dbReference>
<dbReference type="AlphaFoldDB" id="A0A2T9Z8I9"/>
<evidence type="ECO:0000313" key="3">
    <source>
        <dbReference type="Proteomes" id="UP000245609"/>
    </source>
</evidence>
<dbReference type="PANTHER" id="PTHR48475:SF1">
    <property type="entry name" value="RNASE H TYPE-1 DOMAIN-CONTAINING PROTEIN"/>
    <property type="match status" value="1"/>
</dbReference>
<dbReference type="OrthoDB" id="5582742at2759"/>
<evidence type="ECO:0000256" key="1">
    <source>
        <dbReference type="SAM" id="MobiDB-lite"/>
    </source>
</evidence>
<dbReference type="STRING" id="133381.A0A2T9Z8I9"/>
<evidence type="ECO:0000313" key="2">
    <source>
        <dbReference type="EMBL" id="PVV00909.1"/>
    </source>
</evidence>
<organism evidence="2 3">
    <name type="scientific">Smittium megazygosporum</name>
    <dbReference type="NCBI Taxonomy" id="133381"/>
    <lineage>
        <taxon>Eukaryota</taxon>
        <taxon>Fungi</taxon>
        <taxon>Fungi incertae sedis</taxon>
        <taxon>Zoopagomycota</taxon>
        <taxon>Kickxellomycotina</taxon>
        <taxon>Harpellomycetes</taxon>
        <taxon>Harpellales</taxon>
        <taxon>Legeriomycetaceae</taxon>
        <taxon>Smittium</taxon>
    </lineage>
</organism>
<dbReference type="GO" id="GO:0003676">
    <property type="term" value="F:nucleic acid binding"/>
    <property type="evidence" value="ECO:0007669"/>
    <property type="project" value="InterPro"/>
</dbReference>
<evidence type="ECO:0008006" key="4">
    <source>
        <dbReference type="Google" id="ProtNLM"/>
    </source>
</evidence>
<dbReference type="EMBL" id="MBFS01001520">
    <property type="protein sequence ID" value="PVV00909.1"/>
    <property type="molecule type" value="Genomic_DNA"/>
</dbReference>
<accession>A0A2T9Z8I9</accession>
<sequence length="235" mass="27014">MLQQMHNKRMASTDPRNSSREKENFEIHNGQLFRKLQNGTTVPYIGEDNRKELVKAHHIGMAHLGVGAALTKFSFHSKHNWDLYLPQALWSTRIRTHRITGVSPYFLVYGKEPVIPGDVSTPEEITAKDENNIWNKESERIHAAEKGRANEKRPFQIVSRGPFHTYKLTDTQGRQTSELVHHDQLRKATLENNEIPNAPWTSQKIKTKKRVENINNENCATHLEGDDVAVQSLQH</sequence>
<gene>
    <name evidence="2" type="ORF">BB560_004693</name>
</gene>
<feature type="region of interest" description="Disordered" evidence="1">
    <location>
        <begin position="1"/>
        <end position="22"/>
    </location>
</feature>
<proteinExistence type="predicted"/>
<name>A0A2T9Z8I9_9FUNG</name>
<dbReference type="PANTHER" id="PTHR48475">
    <property type="entry name" value="RIBONUCLEASE H"/>
    <property type="match status" value="1"/>
</dbReference>
<protein>
    <recommendedName>
        <fullName evidence="4">Integrase zinc-binding domain-containing protein</fullName>
    </recommendedName>
</protein>
<comment type="caution">
    <text evidence="2">The sequence shown here is derived from an EMBL/GenBank/DDBJ whole genome shotgun (WGS) entry which is preliminary data.</text>
</comment>
<dbReference type="Gene3D" id="3.30.420.10">
    <property type="entry name" value="Ribonuclease H-like superfamily/Ribonuclease H"/>
    <property type="match status" value="1"/>
</dbReference>
<keyword evidence="3" id="KW-1185">Reference proteome</keyword>
<reference evidence="2 3" key="1">
    <citation type="journal article" date="2018" name="MBio">
        <title>Comparative Genomics Reveals the Core Gene Toolbox for the Fungus-Insect Symbiosis.</title>
        <authorList>
            <person name="Wang Y."/>
            <person name="Stata M."/>
            <person name="Wang W."/>
            <person name="Stajich J.E."/>
            <person name="White M.M."/>
            <person name="Moncalvo J.M."/>
        </authorList>
    </citation>
    <scope>NUCLEOTIDE SEQUENCE [LARGE SCALE GENOMIC DNA]</scope>
    <source>
        <strain evidence="2 3">SC-DP-2</strain>
    </source>
</reference>